<evidence type="ECO:0000256" key="1">
    <source>
        <dbReference type="ARBA" id="ARBA00004141"/>
    </source>
</evidence>
<keyword evidence="5 6" id="KW-0472">Membrane</keyword>
<feature type="transmembrane region" description="Helical" evidence="6">
    <location>
        <begin position="38"/>
        <end position="59"/>
    </location>
</feature>
<feature type="transmembrane region" description="Helical" evidence="6">
    <location>
        <begin position="187"/>
        <end position="209"/>
    </location>
</feature>
<feature type="non-terminal residue" evidence="8">
    <location>
        <position position="280"/>
    </location>
</feature>
<feature type="transmembrane region" description="Helical" evidence="6">
    <location>
        <begin position="131"/>
        <end position="147"/>
    </location>
</feature>
<dbReference type="InterPro" id="IPR037185">
    <property type="entry name" value="EmrE-like"/>
</dbReference>
<comment type="subcellular location">
    <subcellularLocation>
        <location evidence="1">Membrane</location>
        <topology evidence="1">Multi-pass membrane protein</topology>
    </subcellularLocation>
</comment>
<evidence type="ECO:0000256" key="4">
    <source>
        <dbReference type="ARBA" id="ARBA00022989"/>
    </source>
</evidence>
<evidence type="ECO:0000313" key="9">
    <source>
        <dbReference type="Proteomes" id="UP000231300"/>
    </source>
</evidence>
<dbReference type="InterPro" id="IPR000620">
    <property type="entry name" value="EamA_dom"/>
</dbReference>
<evidence type="ECO:0000313" key="8">
    <source>
        <dbReference type="EMBL" id="PJC49675.1"/>
    </source>
</evidence>
<feature type="transmembrane region" description="Helical" evidence="6">
    <location>
        <begin position="101"/>
        <end position="124"/>
    </location>
</feature>
<keyword evidence="3 6" id="KW-0812">Transmembrane</keyword>
<dbReference type="SUPFAM" id="SSF103481">
    <property type="entry name" value="Multidrug resistance efflux transporter EmrE"/>
    <property type="match status" value="2"/>
</dbReference>
<comment type="caution">
    <text evidence="8">The sequence shown here is derived from an EMBL/GenBank/DDBJ whole genome shotgun (WGS) entry which is preliminary data.</text>
</comment>
<dbReference type="GO" id="GO:0016020">
    <property type="term" value="C:membrane"/>
    <property type="evidence" value="ECO:0007669"/>
    <property type="project" value="UniProtKB-SubCell"/>
</dbReference>
<dbReference type="InterPro" id="IPR050638">
    <property type="entry name" value="AA-Vitamin_Transporters"/>
</dbReference>
<evidence type="ECO:0000256" key="5">
    <source>
        <dbReference type="ARBA" id="ARBA00023136"/>
    </source>
</evidence>
<organism evidence="8 9">
    <name type="scientific">Candidatus Nomurabacteria bacterium CG_4_9_14_0_2_um_filter_32_10</name>
    <dbReference type="NCBI Taxonomy" id="1974729"/>
    <lineage>
        <taxon>Bacteria</taxon>
        <taxon>Candidatus Nomuraibacteriota</taxon>
    </lineage>
</organism>
<evidence type="ECO:0000256" key="2">
    <source>
        <dbReference type="ARBA" id="ARBA00007362"/>
    </source>
</evidence>
<comment type="similarity">
    <text evidence="2">Belongs to the EamA transporter family.</text>
</comment>
<dbReference type="Proteomes" id="UP000231300">
    <property type="component" value="Unassembled WGS sequence"/>
</dbReference>
<dbReference type="PANTHER" id="PTHR32322:SF2">
    <property type="entry name" value="EAMA DOMAIN-CONTAINING PROTEIN"/>
    <property type="match status" value="1"/>
</dbReference>
<feature type="transmembrane region" description="Helical" evidence="6">
    <location>
        <begin position="71"/>
        <end position="89"/>
    </location>
</feature>
<keyword evidence="4 6" id="KW-1133">Transmembrane helix</keyword>
<dbReference type="EMBL" id="PFRK01000006">
    <property type="protein sequence ID" value="PJC49675.1"/>
    <property type="molecule type" value="Genomic_DNA"/>
</dbReference>
<dbReference type="AlphaFoldDB" id="A0A2J0N6Y1"/>
<sequence>MQIKNKIFVGALAVVISALLWSLDGTFLRPHLASLPPSFVVFLEHSLGFVILLPFLFIYKFELKNITKKQWLTIFWVALFGGALGTTFFTKALFLTGFVDVSVVILLQKFQPIFAILLSAIILRERFPAKFYIYAFLALIGGYFVTFKDPTSINFGNATTMMAIFSLLAAFSWGSSTTFGKYSLKNINYGLLSALRFGFTIIIMLIPAIKYFSTLSSIEPNVWKTLAIIVFTSGAVAMYLYYFGLKKIPASLATLCELAWPVSAVIFDYFFNNNILSITQ</sequence>
<dbReference type="PANTHER" id="PTHR32322">
    <property type="entry name" value="INNER MEMBRANE TRANSPORTER"/>
    <property type="match status" value="1"/>
</dbReference>
<evidence type="ECO:0000259" key="7">
    <source>
        <dbReference type="Pfam" id="PF00892"/>
    </source>
</evidence>
<feature type="domain" description="EamA" evidence="7">
    <location>
        <begin position="10"/>
        <end position="146"/>
    </location>
</feature>
<gene>
    <name evidence="8" type="ORF">CO033_00220</name>
</gene>
<evidence type="ECO:0000256" key="6">
    <source>
        <dbReference type="SAM" id="Phobius"/>
    </source>
</evidence>
<feature type="domain" description="EamA" evidence="7">
    <location>
        <begin position="162"/>
        <end position="279"/>
    </location>
</feature>
<feature type="transmembrane region" description="Helical" evidence="6">
    <location>
        <begin position="221"/>
        <end position="243"/>
    </location>
</feature>
<protein>
    <submittedName>
        <fullName evidence="8">EamA family transporter</fullName>
    </submittedName>
</protein>
<name>A0A2J0N6Y1_9BACT</name>
<feature type="transmembrane region" description="Helical" evidence="6">
    <location>
        <begin position="153"/>
        <end position="175"/>
    </location>
</feature>
<proteinExistence type="inferred from homology"/>
<evidence type="ECO:0000256" key="3">
    <source>
        <dbReference type="ARBA" id="ARBA00022692"/>
    </source>
</evidence>
<accession>A0A2J0N6Y1</accession>
<reference evidence="9" key="1">
    <citation type="submission" date="2017-09" db="EMBL/GenBank/DDBJ databases">
        <title>Depth-based differentiation of microbial function through sediment-hosted aquifers and enrichment of novel symbionts in the deep terrestrial subsurface.</title>
        <authorList>
            <person name="Probst A.J."/>
            <person name="Ladd B."/>
            <person name="Jarett J.K."/>
            <person name="Geller-Mcgrath D.E."/>
            <person name="Sieber C.M.K."/>
            <person name="Emerson J.B."/>
            <person name="Anantharaman K."/>
            <person name="Thomas B.C."/>
            <person name="Malmstrom R."/>
            <person name="Stieglmeier M."/>
            <person name="Klingl A."/>
            <person name="Woyke T."/>
            <person name="Ryan C.M."/>
            <person name="Banfield J.F."/>
        </authorList>
    </citation>
    <scope>NUCLEOTIDE SEQUENCE [LARGE SCALE GENOMIC DNA]</scope>
</reference>
<dbReference type="Pfam" id="PF00892">
    <property type="entry name" value="EamA"/>
    <property type="match status" value="2"/>
</dbReference>